<dbReference type="AlphaFoldDB" id="D2MQL7"/>
<dbReference type="RefSeq" id="WP_006627680.1">
    <property type="nucleotide sequence ID" value="NZ_ADFR01000016.1"/>
</dbReference>
<organism evidence="1 2">
    <name type="scientific">Bulleidia extructa W1219</name>
    <dbReference type="NCBI Taxonomy" id="679192"/>
    <lineage>
        <taxon>Bacteria</taxon>
        <taxon>Bacillati</taxon>
        <taxon>Bacillota</taxon>
        <taxon>Erysipelotrichia</taxon>
        <taxon>Erysipelotrichales</taxon>
        <taxon>Erysipelotrichaceae</taxon>
        <taxon>Bulleidia</taxon>
    </lineage>
</organism>
<dbReference type="eggNOG" id="ENOG50340KB">
    <property type="taxonomic scope" value="Bacteria"/>
</dbReference>
<sequence>MEDYEKKILNAIEQGVKSESQMVLDTLRNEIHQMHDDTLSLYEQSLKHETEHYLEKELNDLRVSVANQKSQVKFEYMRRLLNMRAEYISEMVEEVKERIHAFVKSERYQDYLVQNLKKAPILESGYFCVREEDKALFLSLLAKRGMNHEVYTQYFQFGGFRYIDIEQGLEFTCALAERLEESLEWFHGHSGFILERGE</sequence>
<dbReference type="SUPFAM" id="SSF160527">
    <property type="entry name" value="V-type ATPase subunit E-like"/>
    <property type="match status" value="1"/>
</dbReference>
<evidence type="ECO:0000313" key="1">
    <source>
        <dbReference type="EMBL" id="EFC05286.1"/>
    </source>
</evidence>
<dbReference type="OrthoDB" id="1862548at2"/>
<accession>D2MQL7</accession>
<evidence type="ECO:0000313" key="2">
    <source>
        <dbReference type="Proteomes" id="UP000005017"/>
    </source>
</evidence>
<comment type="caution">
    <text evidence="1">The sequence shown here is derived from an EMBL/GenBank/DDBJ whole genome shotgun (WGS) entry which is preliminary data.</text>
</comment>
<proteinExistence type="predicted"/>
<protein>
    <recommendedName>
        <fullName evidence="3">V-type ATP synthase subunit E</fullName>
    </recommendedName>
</protein>
<dbReference type="EMBL" id="ADFR01000016">
    <property type="protein sequence ID" value="EFC05286.1"/>
    <property type="molecule type" value="Genomic_DNA"/>
</dbReference>
<dbReference type="STRING" id="679192.HMPREF9013_0570"/>
<gene>
    <name evidence="1" type="ORF">HMPREF9013_0570</name>
</gene>
<name>D2MQL7_9FIRM</name>
<reference evidence="2" key="1">
    <citation type="submission" date="2009-12" db="EMBL/GenBank/DDBJ databases">
        <title>Sequence of Clostridiales genomosp. BVAB3 str. UPII9-5.</title>
        <authorList>
            <person name="Madupu R."/>
            <person name="Durkin A.S."/>
            <person name="Torralba M."/>
            <person name="Methe B."/>
            <person name="Sutton G.G."/>
            <person name="Strausberg R.L."/>
            <person name="Nelson K.E."/>
        </authorList>
    </citation>
    <scope>NUCLEOTIDE SEQUENCE [LARGE SCALE GENOMIC DNA]</scope>
    <source>
        <strain evidence="2">W1219</strain>
    </source>
</reference>
<evidence type="ECO:0008006" key="3">
    <source>
        <dbReference type="Google" id="ProtNLM"/>
    </source>
</evidence>
<keyword evidence="2" id="KW-1185">Reference proteome</keyword>
<dbReference type="Proteomes" id="UP000005017">
    <property type="component" value="Unassembled WGS sequence"/>
</dbReference>